<dbReference type="Proteomes" id="UP001165289">
    <property type="component" value="Unassembled WGS sequence"/>
</dbReference>
<sequence>MATTETIFPTDPLSCANTKDYRLSHLVWEADFDFSSKIISATAELHFNICSSGVPSPLLILDIHNIQVIEVCDCVSNRKLKWEIGASSVLGTSLSITLFSDMIVGKDELKINIEYKVTNATAVQWLAPEQTKGMFM</sequence>
<name>A0AAV7K8Y8_9METZ</name>
<proteinExistence type="predicted"/>
<dbReference type="SUPFAM" id="SSF63737">
    <property type="entry name" value="Leukotriene A4 hydrolase N-terminal domain"/>
    <property type="match status" value="1"/>
</dbReference>
<reference evidence="1 2" key="1">
    <citation type="journal article" date="2023" name="BMC Biol.">
        <title>The compact genome of the sponge Oopsacas minuta (Hexactinellida) is lacking key metazoan core genes.</title>
        <authorList>
            <person name="Santini S."/>
            <person name="Schenkelaars Q."/>
            <person name="Jourda C."/>
            <person name="Duchesne M."/>
            <person name="Belahbib H."/>
            <person name="Rocher C."/>
            <person name="Selva M."/>
            <person name="Riesgo A."/>
            <person name="Vervoort M."/>
            <person name="Leys S.P."/>
            <person name="Kodjabachian L."/>
            <person name="Le Bivic A."/>
            <person name="Borchiellini C."/>
            <person name="Claverie J.M."/>
            <person name="Renard E."/>
        </authorList>
    </citation>
    <scope>NUCLEOTIDE SEQUENCE [LARGE SCALE GENOMIC DNA]</scope>
    <source>
        <strain evidence="1">SPO-2</strain>
    </source>
</reference>
<comment type="caution">
    <text evidence="1">The sequence shown here is derived from an EMBL/GenBank/DDBJ whole genome shotgun (WGS) entry which is preliminary data.</text>
</comment>
<evidence type="ECO:0000313" key="1">
    <source>
        <dbReference type="EMBL" id="KAI6657707.1"/>
    </source>
</evidence>
<dbReference type="PANTHER" id="PTHR45726:SF3">
    <property type="entry name" value="LEUKOTRIENE A-4 HYDROLASE"/>
    <property type="match status" value="1"/>
</dbReference>
<dbReference type="EMBL" id="JAKMXF010000111">
    <property type="protein sequence ID" value="KAI6657707.1"/>
    <property type="molecule type" value="Genomic_DNA"/>
</dbReference>
<dbReference type="InterPro" id="IPR034015">
    <property type="entry name" value="M1_LTA4H"/>
</dbReference>
<accession>A0AAV7K8Y8</accession>
<protein>
    <submittedName>
        <fullName evidence="1">Uncharacterized protein</fullName>
    </submittedName>
</protein>
<keyword evidence="2" id="KW-1185">Reference proteome</keyword>
<gene>
    <name evidence="1" type="ORF">LOD99_452</name>
</gene>
<organism evidence="1 2">
    <name type="scientific">Oopsacas minuta</name>
    <dbReference type="NCBI Taxonomy" id="111878"/>
    <lineage>
        <taxon>Eukaryota</taxon>
        <taxon>Metazoa</taxon>
        <taxon>Porifera</taxon>
        <taxon>Hexactinellida</taxon>
        <taxon>Hexasterophora</taxon>
        <taxon>Lyssacinosida</taxon>
        <taxon>Leucopsacidae</taxon>
        <taxon>Oopsacas</taxon>
    </lineage>
</organism>
<dbReference type="PANTHER" id="PTHR45726">
    <property type="entry name" value="LEUKOTRIENE A-4 HYDROLASE"/>
    <property type="match status" value="1"/>
</dbReference>
<dbReference type="GO" id="GO:0005829">
    <property type="term" value="C:cytosol"/>
    <property type="evidence" value="ECO:0007669"/>
    <property type="project" value="TreeGrafter"/>
</dbReference>
<evidence type="ECO:0000313" key="2">
    <source>
        <dbReference type="Proteomes" id="UP001165289"/>
    </source>
</evidence>
<dbReference type="Gene3D" id="2.60.40.1730">
    <property type="entry name" value="tricorn interacting facor f3 domain"/>
    <property type="match status" value="1"/>
</dbReference>
<dbReference type="AlphaFoldDB" id="A0AAV7K8Y8"/>
<dbReference type="InterPro" id="IPR042097">
    <property type="entry name" value="Aminopeptidase_N-like_N_sf"/>
</dbReference>